<dbReference type="InterPro" id="IPR003457">
    <property type="entry name" value="Transprt_MerT"/>
</dbReference>
<dbReference type="GO" id="GO:0015097">
    <property type="term" value="F:mercury ion transmembrane transporter activity"/>
    <property type="evidence" value="ECO:0007669"/>
    <property type="project" value="InterPro"/>
</dbReference>
<dbReference type="EMBL" id="RJVI01000002">
    <property type="protein sequence ID" value="ROR32343.1"/>
    <property type="molecule type" value="Genomic_DNA"/>
</dbReference>
<comment type="subcellular location">
    <subcellularLocation>
        <location evidence="1">Cell inner membrane</location>
        <topology evidence="1">Multi-pass membrane protein</topology>
    </subcellularLocation>
</comment>
<evidence type="ECO:0000256" key="8">
    <source>
        <dbReference type="ARBA" id="ARBA00022692"/>
    </source>
</evidence>
<comment type="similarity">
    <text evidence="2">Belongs to the MerT family.</text>
</comment>
<evidence type="ECO:0000313" key="16">
    <source>
        <dbReference type="EMBL" id="ROR32343.1"/>
    </source>
</evidence>
<keyword evidence="8 15" id="KW-0812">Transmembrane</keyword>
<proteinExistence type="inferred from homology"/>
<evidence type="ECO:0000256" key="10">
    <source>
        <dbReference type="ARBA" id="ARBA00022914"/>
    </source>
</evidence>
<protein>
    <recommendedName>
        <fullName evidence="3">Mercuric transport protein MerT</fullName>
    </recommendedName>
    <alternativeName>
        <fullName evidence="13">Mercury ion transport protein</fullName>
    </alternativeName>
</protein>
<dbReference type="Pfam" id="PF02411">
    <property type="entry name" value="MerT"/>
    <property type="match status" value="1"/>
</dbReference>
<keyword evidence="10" id="KW-0476">Mercury</keyword>
<keyword evidence="12 15" id="KW-0472">Membrane</keyword>
<keyword evidence="17" id="KW-1185">Reference proteome</keyword>
<evidence type="ECO:0000256" key="9">
    <source>
        <dbReference type="ARBA" id="ARBA00022723"/>
    </source>
</evidence>
<comment type="function">
    <text evidence="14">Involved in mercury resistance. Probably transfers a mercuric ion from the periplasmic Hg(2+)-binding protein MerP to the cytoplasmic mercuric reductase MerA.</text>
</comment>
<dbReference type="Gene3D" id="1.10.287.910">
    <property type="entry name" value="bacterial mercury transporter, merf"/>
    <property type="match status" value="1"/>
</dbReference>
<feature type="transmembrane region" description="Helical" evidence="15">
    <location>
        <begin position="67"/>
        <end position="84"/>
    </location>
</feature>
<accession>A0A3N1Y0I1</accession>
<keyword evidence="4" id="KW-0813">Transport</keyword>
<dbReference type="GO" id="GO:0046872">
    <property type="term" value="F:metal ion binding"/>
    <property type="evidence" value="ECO:0007669"/>
    <property type="project" value="UniProtKB-KW"/>
</dbReference>
<keyword evidence="6" id="KW-1003">Cell membrane</keyword>
<dbReference type="GO" id="GO:0005886">
    <property type="term" value="C:plasma membrane"/>
    <property type="evidence" value="ECO:0007669"/>
    <property type="project" value="UniProtKB-SubCell"/>
</dbReference>
<evidence type="ECO:0000256" key="11">
    <source>
        <dbReference type="ARBA" id="ARBA00022989"/>
    </source>
</evidence>
<evidence type="ECO:0000256" key="2">
    <source>
        <dbReference type="ARBA" id="ARBA00008224"/>
    </source>
</evidence>
<evidence type="ECO:0000313" key="17">
    <source>
        <dbReference type="Proteomes" id="UP000276634"/>
    </source>
</evidence>
<keyword evidence="7" id="KW-0997">Cell inner membrane</keyword>
<evidence type="ECO:0000256" key="14">
    <source>
        <dbReference type="ARBA" id="ARBA00045720"/>
    </source>
</evidence>
<evidence type="ECO:0000256" key="4">
    <source>
        <dbReference type="ARBA" id="ARBA00022448"/>
    </source>
</evidence>
<evidence type="ECO:0000256" key="1">
    <source>
        <dbReference type="ARBA" id="ARBA00004429"/>
    </source>
</evidence>
<evidence type="ECO:0000256" key="3">
    <source>
        <dbReference type="ARBA" id="ARBA00017053"/>
    </source>
</evidence>
<feature type="transmembrane region" description="Helical" evidence="15">
    <location>
        <begin position="29"/>
        <end position="55"/>
    </location>
</feature>
<reference evidence="16 17" key="1">
    <citation type="submission" date="2018-11" db="EMBL/GenBank/DDBJ databases">
        <title>Genomic Encyclopedia of Type Strains, Phase IV (KMG-IV): sequencing the most valuable type-strain genomes for metagenomic binning, comparative biology and taxonomic classification.</title>
        <authorList>
            <person name="Goeker M."/>
        </authorList>
    </citation>
    <scope>NUCLEOTIDE SEQUENCE [LARGE SCALE GENOMIC DNA]</scope>
    <source>
        <strain evidence="16 17">DSM 100275</strain>
    </source>
</reference>
<comment type="caution">
    <text evidence="16">The sequence shown here is derived from an EMBL/GenBank/DDBJ whole genome shotgun (WGS) entry which is preliminary data.</text>
</comment>
<gene>
    <name evidence="16" type="ORF">EDC57_1541</name>
</gene>
<evidence type="ECO:0000256" key="13">
    <source>
        <dbReference type="ARBA" id="ARBA00030934"/>
    </source>
</evidence>
<keyword evidence="11 15" id="KW-1133">Transmembrane helix</keyword>
<feature type="transmembrane region" description="Helical" evidence="15">
    <location>
        <begin position="105"/>
        <end position="128"/>
    </location>
</feature>
<sequence>MAATNEGLEARPQAAAGDRGARVAAAGSVLGAVAASSCCIVPLVLFSLGATGAWIGNLTALAPYQPYFVAATVLFLGLGFWRVYRRPACAGGGCAPARRSPWVVGALWAATVLTAAALAFPYVAPLWLEG</sequence>
<keyword evidence="9" id="KW-0479">Metal-binding</keyword>
<name>A0A3N1Y0I1_9GAMM</name>
<evidence type="ECO:0000256" key="5">
    <source>
        <dbReference type="ARBA" id="ARBA00022466"/>
    </source>
</evidence>
<evidence type="ECO:0000256" key="12">
    <source>
        <dbReference type="ARBA" id="ARBA00023136"/>
    </source>
</evidence>
<evidence type="ECO:0000256" key="15">
    <source>
        <dbReference type="SAM" id="Phobius"/>
    </source>
</evidence>
<evidence type="ECO:0000256" key="6">
    <source>
        <dbReference type="ARBA" id="ARBA00022475"/>
    </source>
</evidence>
<organism evidence="16 17">
    <name type="scientific">Inmirania thermothiophila</name>
    <dbReference type="NCBI Taxonomy" id="1750597"/>
    <lineage>
        <taxon>Bacteria</taxon>
        <taxon>Pseudomonadati</taxon>
        <taxon>Pseudomonadota</taxon>
        <taxon>Gammaproteobacteria</taxon>
        <taxon>Chromatiales</taxon>
        <taxon>Ectothiorhodospiraceae</taxon>
        <taxon>Inmirania</taxon>
    </lineage>
</organism>
<dbReference type="OrthoDB" id="9813737at2"/>
<dbReference type="RefSeq" id="WP_123401291.1">
    <property type="nucleotide sequence ID" value="NZ_RJVI01000002.1"/>
</dbReference>
<dbReference type="AlphaFoldDB" id="A0A3N1Y0I1"/>
<evidence type="ECO:0000256" key="7">
    <source>
        <dbReference type="ARBA" id="ARBA00022519"/>
    </source>
</evidence>
<dbReference type="Proteomes" id="UP000276634">
    <property type="component" value="Unassembled WGS sequence"/>
</dbReference>
<keyword evidence="5" id="KW-0475">Mercuric resistance</keyword>